<feature type="transmembrane region" description="Helical" evidence="1">
    <location>
        <begin position="42"/>
        <end position="64"/>
    </location>
</feature>
<reference evidence="2 3" key="1">
    <citation type="submission" date="2024-09" db="EMBL/GenBank/DDBJ databases">
        <authorList>
            <person name="Sun Q."/>
            <person name="Mori K."/>
        </authorList>
    </citation>
    <scope>NUCLEOTIDE SEQUENCE [LARGE SCALE GENOMIC DNA]</scope>
    <source>
        <strain evidence="2 3">KCTC 23076</strain>
    </source>
</reference>
<keyword evidence="1" id="KW-0812">Transmembrane</keyword>
<sequence>MNPNRILLGWACIALAFVVVVLLATGLVDPPGLGNVRSSSDLLMLFVSALLVPLLLFAFGLWLIKGPRRR</sequence>
<keyword evidence="1" id="KW-1133">Transmembrane helix</keyword>
<evidence type="ECO:0000256" key="1">
    <source>
        <dbReference type="SAM" id="Phobius"/>
    </source>
</evidence>
<dbReference type="Proteomes" id="UP001589896">
    <property type="component" value="Unassembled WGS sequence"/>
</dbReference>
<accession>A0ABV6RI12</accession>
<keyword evidence="1" id="KW-0472">Membrane</keyword>
<dbReference type="RefSeq" id="WP_386664360.1">
    <property type="nucleotide sequence ID" value="NZ_JBHLTG010000001.1"/>
</dbReference>
<protein>
    <submittedName>
        <fullName evidence="2">Uncharacterized protein</fullName>
    </submittedName>
</protein>
<name>A0ABV6RI12_9GAMM</name>
<comment type="caution">
    <text evidence="2">The sequence shown here is derived from an EMBL/GenBank/DDBJ whole genome shotgun (WGS) entry which is preliminary data.</text>
</comment>
<evidence type="ECO:0000313" key="3">
    <source>
        <dbReference type="Proteomes" id="UP001589896"/>
    </source>
</evidence>
<evidence type="ECO:0000313" key="2">
    <source>
        <dbReference type="EMBL" id="MFC0676625.1"/>
    </source>
</evidence>
<gene>
    <name evidence="2" type="ORF">ACFFGH_02000</name>
</gene>
<dbReference type="EMBL" id="JBHLTG010000001">
    <property type="protein sequence ID" value="MFC0676625.1"/>
    <property type="molecule type" value="Genomic_DNA"/>
</dbReference>
<organism evidence="2 3">
    <name type="scientific">Lysobacter korlensis</name>
    <dbReference type="NCBI Taxonomy" id="553636"/>
    <lineage>
        <taxon>Bacteria</taxon>
        <taxon>Pseudomonadati</taxon>
        <taxon>Pseudomonadota</taxon>
        <taxon>Gammaproteobacteria</taxon>
        <taxon>Lysobacterales</taxon>
        <taxon>Lysobacteraceae</taxon>
        <taxon>Lysobacter</taxon>
    </lineage>
</organism>
<keyword evidence="3" id="KW-1185">Reference proteome</keyword>
<proteinExistence type="predicted"/>